<reference evidence="1 2" key="1">
    <citation type="journal article" date="2016" name="Sci. Rep.">
        <title>The genome sequence of the outbreeding globe artichoke constructed de novo incorporating a phase-aware low-pass sequencing strategy of F1 progeny.</title>
        <authorList>
            <person name="Scaglione D."/>
            <person name="Reyes-Chin-Wo S."/>
            <person name="Acquadro A."/>
            <person name="Froenicke L."/>
            <person name="Portis E."/>
            <person name="Beitel C."/>
            <person name="Tirone M."/>
            <person name="Mauro R."/>
            <person name="Lo Monaco A."/>
            <person name="Mauromicale G."/>
            <person name="Faccioli P."/>
            <person name="Cattivelli L."/>
            <person name="Rieseberg L."/>
            <person name="Michelmore R."/>
            <person name="Lanteri S."/>
        </authorList>
    </citation>
    <scope>NUCLEOTIDE SEQUENCE [LARGE SCALE GENOMIC DNA]</scope>
    <source>
        <strain evidence="1">2C</strain>
    </source>
</reference>
<evidence type="ECO:0000313" key="1">
    <source>
        <dbReference type="EMBL" id="KVH89544.1"/>
    </source>
</evidence>
<dbReference type="OMA" id="NCTHNMC"/>
<comment type="caution">
    <text evidence="1">The sequence shown here is derived from an EMBL/GenBank/DDBJ whole genome shotgun (WGS) entry which is preliminary data.</text>
</comment>
<accession>A0A118JST8</accession>
<dbReference type="Gramene" id="KVH89544">
    <property type="protein sequence ID" value="KVH89544"/>
    <property type="gene ID" value="Ccrd_008464"/>
</dbReference>
<dbReference type="GO" id="GO:0016567">
    <property type="term" value="P:protein ubiquitination"/>
    <property type="evidence" value="ECO:0007669"/>
    <property type="project" value="TreeGrafter"/>
</dbReference>
<protein>
    <submittedName>
        <fullName evidence="1">Uncharacterized protein</fullName>
    </submittedName>
</protein>
<name>A0A118JST8_CYNCS</name>
<dbReference type="Proteomes" id="UP000243975">
    <property type="component" value="Unassembled WGS sequence"/>
</dbReference>
<sequence>MNVGSMRKSFKDSLKVLEADIQHANTLASDLRREYDGGSVQMRMSYSCAAQFLLFFVYVDGTTTMSTNERKASIREFYGTIYPSLMQLQSGVSNSEDRKQKKICIERRTRSLSCPFCRVSLKRIDPDELWVYVDKKEAIDMATITRENLKRFFMYVDKLPLVTSDSLFNAYESHLR</sequence>
<gene>
    <name evidence="1" type="ORF">Ccrd_008464</name>
</gene>
<dbReference type="PANTHER" id="PTHR15315:SF102">
    <property type="entry name" value="RING-TYPE DOMAIN-CONTAINING PROTEIN"/>
    <property type="match status" value="1"/>
</dbReference>
<organism evidence="1 2">
    <name type="scientific">Cynara cardunculus var. scolymus</name>
    <name type="common">Globe artichoke</name>
    <name type="synonym">Cynara scolymus</name>
    <dbReference type="NCBI Taxonomy" id="59895"/>
    <lineage>
        <taxon>Eukaryota</taxon>
        <taxon>Viridiplantae</taxon>
        <taxon>Streptophyta</taxon>
        <taxon>Embryophyta</taxon>
        <taxon>Tracheophyta</taxon>
        <taxon>Spermatophyta</taxon>
        <taxon>Magnoliopsida</taxon>
        <taxon>eudicotyledons</taxon>
        <taxon>Gunneridae</taxon>
        <taxon>Pentapetalae</taxon>
        <taxon>asterids</taxon>
        <taxon>campanulids</taxon>
        <taxon>Asterales</taxon>
        <taxon>Asteraceae</taxon>
        <taxon>Carduoideae</taxon>
        <taxon>Cardueae</taxon>
        <taxon>Carduinae</taxon>
        <taxon>Cynara</taxon>
    </lineage>
</organism>
<dbReference type="STRING" id="59895.A0A118JST8"/>
<dbReference type="EMBL" id="LEKV01005201">
    <property type="protein sequence ID" value="KVH89544.1"/>
    <property type="molecule type" value="Genomic_DNA"/>
</dbReference>
<dbReference type="GO" id="GO:0061630">
    <property type="term" value="F:ubiquitin protein ligase activity"/>
    <property type="evidence" value="ECO:0007669"/>
    <property type="project" value="TreeGrafter"/>
</dbReference>
<proteinExistence type="predicted"/>
<evidence type="ECO:0000313" key="2">
    <source>
        <dbReference type="Proteomes" id="UP000243975"/>
    </source>
</evidence>
<dbReference type="PANTHER" id="PTHR15315">
    <property type="entry name" value="RING FINGER PROTEIN 41, 151"/>
    <property type="match status" value="1"/>
</dbReference>
<dbReference type="AlphaFoldDB" id="A0A118JST8"/>
<keyword evidence="2" id="KW-1185">Reference proteome</keyword>